<dbReference type="Proteomes" id="UP000095495">
    <property type="component" value="Unassembled WGS sequence"/>
</dbReference>
<feature type="region of interest" description="Disordered" evidence="1">
    <location>
        <begin position="139"/>
        <end position="158"/>
    </location>
</feature>
<protein>
    <submittedName>
        <fullName evidence="2">Uncharacterized protein</fullName>
    </submittedName>
</protein>
<organism evidence="2 3">
    <name type="scientific">Roseburia faecis</name>
    <dbReference type="NCBI Taxonomy" id="301302"/>
    <lineage>
        <taxon>Bacteria</taxon>
        <taxon>Bacillati</taxon>
        <taxon>Bacillota</taxon>
        <taxon>Clostridia</taxon>
        <taxon>Lachnospirales</taxon>
        <taxon>Lachnospiraceae</taxon>
        <taxon>Roseburia</taxon>
    </lineage>
</organism>
<reference evidence="2 3" key="1">
    <citation type="submission" date="2015-09" db="EMBL/GenBank/DDBJ databases">
        <authorList>
            <consortium name="Pathogen Informatics"/>
        </authorList>
    </citation>
    <scope>NUCLEOTIDE SEQUENCE [LARGE SCALE GENOMIC DNA]</scope>
    <source>
        <strain evidence="2 3">2789STDY5608863</strain>
    </source>
</reference>
<sequence>MYQMQNQNMAFNPNPSYAAYQYNPMQRFQQPEPQIPQMQPQFLGIQGKVVQSESAIMANDVPMDGSVAFFPMQDMSAIVAKQWDANGTIRKTVYKPFNEQMADSSSDDKRIEIGLSDDATKAITDKLDCLFGKMEELEDKLSSQAQRKSSRTQKESES</sequence>
<evidence type="ECO:0000256" key="1">
    <source>
        <dbReference type="SAM" id="MobiDB-lite"/>
    </source>
</evidence>
<evidence type="ECO:0000313" key="3">
    <source>
        <dbReference type="Proteomes" id="UP000095495"/>
    </source>
</evidence>
<proteinExistence type="predicted"/>
<gene>
    <name evidence="2" type="ORF">ERS852420_02899</name>
</gene>
<name>A0A173UDV0_9FIRM</name>
<evidence type="ECO:0000313" key="2">
    <source>
        <dbReference type="EMBL" id="CUN13202.1"/>
    </source>
</evidence>
<accession>A0A173UDV0</accession>
<dbReference type="EMBL" id="CYXV01000014">
    <property type="protein sequence ID" value="CUN13202.1"/>
    <property type="molecule type" value="Genomic_DNA"/>
</dbReference>
<dbReference type="RefSeq" id="WP_055263726.1">
    <property type="nucleotide sequence ID" value="NZ_CYXV01000014.1"/>
</dbReference>
<dbReference type="AlphaFoldDB" id="A0A173UDV0"/>